<gene>
    <name evidence="2" type="ORF">BACCAP_01751</name>
</gene>
<accession>A6NU69</accession>
<dbReference type="Pfam" id="PF13411">
    <property type="entry name" value="MerR_1"/>
    <property type="match status" value="1"/>
</dbReference>
<evidence type="ECO:0000313" key="3">
    <source>
        <dbReference type="Proteomes" id="UP000003639"/>
    </source>
</evidence>
<organism evidence="2 3">
    <name type="scientific">Pseudoflavonifractor capillosus ATCC 29799</name>
    <dbReference type="NCBI Taxonomy" id="411467"/>
    <lineage>
        <taxon>Bacteria</taxon>
        <taxon>Bacillati</taxon>
        <taxon>Bacillota</taxon>
        <taxon>Clostridia</taxon>
        <taxon>Eubacteriales</taxon>
        <taxon>Oscillospiraceae</taxon>
        <taxon>Pseudoflavonifractor</taxon>
    </lineage>
</organism>
<name>A6NU69_9FIRM</name>
<dbReference type="Proteomes" id="UP000003639">
    <property type="component" value="Unassembled WGS sequence"/>
</dbReference>
<reference evidence="2 3" key="2">
    <citation type="submission" date="2007-06" db="EMBL/GenBank/DDBJ databases">
        <title>Draft genome sequence of Pseudoflavonifractor capillosus ATCC 29799.</title>
        <authorList>
            <person name="Sudarsanam P."/>
            <person name="Ley R."/>
            <person name="Guruge J."/>
            <person name="Turnbaugh P.J."/>
            <person name="Mahowald M."/>
            <person name="Liep D."/>
            <person name="Gordon J."/>
        </authorList>
    </citation>
    <scope>NUCLEOTIDE SEQUENCE [LARGE SCALE GENOMIC DNA]</scope>
    <source>
        <strain evidence="2 3">ATCC 29799</strain>
    </source>
</reference>
<dbReference type="GO" id="GO:0003677">
    <property type="term" value="F:DNA binding"/>
    <property type="evidence" value="ECO:0007669"/>
    <property type="project" value="InterPro"/>
</dbReference>
<dbReference type="AlphaFoldDB" id="A6NU69"/>
<dbReference type="STRING" id="411467.BACCAP_01751"/>
<feature type="domain" description="HTH merR-type" evidence="1">
    <location>
        <begin position="18"/>
        <end position="84"/>
    </location>
</feature>
<evidence type="ECO:0000259" key="1">
    <source>
        <dbReference type="Pfam" id="PF13411"/>
    </source>
</evidence>
<protein>
    <recommendedName>
        <fullName evidence="1">HTH merR-type domain-containing protein</fullName>
    </recommendedName>
</protein>
<dbReference type="InterPro" id="IPR009061">
    <property type="entry name" value="DNA-bd_dom_put_sf"/>
</dbReference>
<proteinExistence type="predicted"/>
<dbReference type="eggNOG" id="COG0789">
    <property type="taxonomic scope" value="Bacteria"/>
</dbReference>
<dbReference type="GO" id="GO:0006355">
    <property type="term" value="P:regulation of DNA-templated transcription"/>
    <property type="evidence" value="ECO:0007669"/>
    <property type="project" value="InterPro"/>
</dbReference>
<dbReference type="SUPFAM" id="SSF46955">
    <property type="entry name" value="Putative DNA-binding domain"/>
    <property type="match status" value="1"/>
</dbReference>
<reference evidence="2 3" key="1">
    <citation type="submission" date="2007-04" db="EMBL/GenBank/DDBJ databases">
        <authorList>
            <person name="Fulton L."/>
            <person name="Clifton S."/>
            <person name="Fulton B."/>
            <person name="Xu J."/>
            <person name="Minx P."/>
            <person name="Pepin K.H."/>
            <person name="Johnson M."/>
            <person name="Thiruvilangam P."/>
            <person name="Bhonagiri V."/>
            <person name="Nash W.E."/>
            <person name="Mardis E.R."/>
            <person name="Wilson R.K."/>
        </authorList>
    </citation>
    <scope>NUCLEOTIDE SEQUENCE [LARGE SCALE GENOMIC DNA]</scope>
    <source>
        <strain evidence="2 3">ATCC 29799</strain>
    </source>
</reference>
<sequence length="141" mass="16647">MQVSEEGRLHFHFGGFMMTKQEASERYQIPMHILSEYESWGLCGAVKEVMGAWQYDDTDLERLSTILTLHDLGFTTSEVETYMRLLLEQPHTEEQRLRMLEEKRTAALDEIHFKERQLQRLDYLRHEIRKTQTTPGGGTKK</sequence>
<evidence type="ECO:0000313" key="2">
    <source>
        <dbReference type="EMBL" id="EDN00416.1"/>
    </source>
</evidence>
<dbReference type="InterPro" id="IPR000551">
    <property type="entry name" value="MerR-type_HTH_dom"/>
</dbReference>
<dbReference type="EMBL" id="AAXG02000011">
    <property type="protein sequence ID" value="EDN00416.1"/>
    <property type="molecule type" value="Genomic_DNA"/>
</dbReference>
<comment type="caution">
    <text evidence="2">The sequence shown here is derived from an EMBL/GenBank/DDBJ whole genome shotgun (WGS) entry which is preliminary data.</text>
</comment>
<keyword evidence="3" id="KW-1185">Reference proteome</keyword>
<dbReference type="Gene3D" id="1.10.1660.10">
    <property type="match status" value="1"/>
</dbReference>